<dbReference type="Proteomes" id="UP001146120">
    <property type="component" value="Unassembled WGS sequence"/>
</dbReference>
<feature type="compositionally biased region" description="Acidic residues" evidence="5">
    <location>
        <begin position="17"/>
        <end position="35"/>
    </location>
</feature>
<reference evidence="7" key="1">
    <citation type="submission" date="2022-11" db="EMBL/GenBank/DDBJ databases">
        <authorList>
            <person name="Morgan W.R."/>
            <person name="Tartar A."/>
        </authorList>
    </citation>
    <scope>NUCLEOTIDE SEQUENCE</scope>
    <source>
        <strain evidence="7">ARSEF 373</strain>
    </source>
</reference>
<feature type="region of interest" description="Disordered" evidence="5">
    <location>
        <begin position="582"/>
        <end position="631"/>
    </location>
</feature>
<dbReference type="EMBL" id="DAKRPA010000027">
    <property type="protein sequence ID" value="DBA02743.1"/>
    <property type="molecule type" value="Genomic_DNA"/>
</dbReference>
<keyword evidence="8" id="KW-1185">Reference proteome</keyword>
<dbReference type="InterPro" id="IPR038765">
    <property type="entry name" value="Papain-like_cys_pep_sf"/>
</dbReference>
<evidence type="ECO:0000256" key="4">
    <source>
        <dbReference type="PROSITE-ProRule" id="PRU00325"/>
    </source>
</evidence>
<dbReference type="Pfam" id="PF21056">
    <property type="entry name" value="ZSWIM1-3_RNaseH-like"/>
    <property type="match status" value="1"/>
</dbReference>
<reference evidence="7" key="2">
    <citation type="journal article" date="2023" name="Microbiol Resour">
        <title>Decontamination and Annotation of the Draft Genome Sequence of the Oomycete Lagenidium giganteum ARSEF 373.</title>
        <authorList>
            <person name="Morgan W.R."/>
            <person name="Tartar A."/>
        </authorList>
    </citation>
    <scope>NUCLEOTIDE SEQUENCE</scope>
    <source>
        <strain evidence="7">ARSEF 373</strain>
    </source>
</reference>
<feature type="region of interest" description="Disordered" evidence="5">
    <location>
        <begin position="1"/>
        <end position="41"/>
    </location>
</feature>
<dbReference type="AlphaFoldDB" id="A0AAV2Z5T5"/>
<keyword evidence="4" id="KW-0862">Zinc</keyword>
<evidence type="ECO:0000256" key="2">
    <source>
        <dbReference type="ARBA" id="ARBA00022670"/>
    </source>
</evidence>
<dbReference type="InterPro" id="IPR052579">
    <property type="entry name" value="Zinc_finger_SWIM"/>
</dbReference>
<name>A0AAV2Z5T5_9STRA</name>
<gene>
    <name evidence="7" type="ORF">N0F65_010671</name>
</gene>
<dbReference type="GO" id="GO:0006508">
    <property type="term" value="P:proteolysis"/>
    <property type="evidence" value="ECO:0007669"/>
    <property type="project" value="UniProtKB-KW"/>
</dbReference>
<dbReference type="PANTHER" id="PTHR31569">
    <property type="entry name" value="SWIM-TYPE DOMAIN-CONTAINING PROTEIN"/>
    <property type="match status" value="1"/>
</dbReference>
<dbReference type="InterPro" id="IPR048324">
    <property type="entry name" value="ZSWIM1-3_RNaseH-like"/>
</dbReference>
<dbReference type="InterPro" id="IPR003653">
    <property type="entry name" value="Peptidase_C48_C"/>
</dbReference>
<sequence length="1005" mass="114818">MINRERDDDGSSGDAFELLDDDFDDDENNAAEDAGEVSKEDVEDALPSILFMFRPLNVPQSDLSGLSYKWITLGASGVLWSRMVSTNTTMLSVLKCFKPTQPIEASRMSRLGEQSMIKGGARRSKIYNFLLEQGENVVRKDVDNMIQKHKTRVSNYDDDEEAAAVIARFATECETGVVFLTTSHMRESFARFSEFVMVETTHKTNRYNYQLYILMVMNECGEGQAVQPSLLERNPYWHMKRAQNHFVRVNAASVEDVHVIMVDTDMNEIRARMLIGTFQVIKYLGMMSRKPDFEEFPLTTMWLSTRRDAYQINKDELASLCEEVDFGGFYDYFVKNWDSCQGMWVWHPRSKLERFFGKLKLITQDQGTMAECLKGIIGDERRQREYIHRKLRLGTNHNGNLHEEMAQYAAALTKWERRVFDEASEPGFMLVHAKQSSFKVDLVDWSCSCDCSACIKLPCQHAIAIRKHKSKDGHLIPMKRIDRRYMLSLSFPTGFTGEVKPLERFRYTTTSRDVNTKRSRMTCEKYSEALRQTKEMCSEHADIENDDEFQEYLTYIRHQWRNENLDPCSLQVAKTWGETAHTQLPTSTADRHPDSENEADSTSNVDSDDLQPPQSPIRLNPDAKKTGRLQVDRSIRATEERLVRLRFNAAERLKTELGDATLEQVAAGIATDKPTLNKILRRTRQIPENRTKHVIRKPKFEVKQNPVLNVNAFYVLPRKLLEVCLKKFPANTVATAIRLRSQSSQSATPAASDTTETVKITGPGSFSRAQINTMMSISLARETAENALALKIWLETDVTGACIEHEEDIQALSEAVSTAYPFALIPNLAVDVSFNILYTFRPPEWFRDGVITAFCERLCCRLPRIKAYKFLSAERRQRNSEAAVQEDVLAAISAAMNADDTIVVVPVHFNNVHWGGIIIDKEARTIYNYESMLTSLNRSALEHICEHASPIQSDGRSSGYFVCTRVWRCVEDDLSRDMSATGQLRMRARMLKFILHRGAAEDHQA</sequence>
<keyword evidence="2" id="KW-0645">Protease</keyword>
<dbReference type="Pfam" id="PF02902">
    <property type="entry name" value="Peptidase_C48"/>
    <property type="match status" value="1"/>
</dbReference>
<evidence type="ECO:0000259" key="6">
    <source>
        <dbReference type="PROSITE" id="PS50966"/>
    </source>
</evidence>
<dbReference type="SUPFAM" id="SSF54001">
    <property type="entry name" value="Cysteine proteinases"/>
    <property type="match status" value="1"/>
</dbReference>
<feature type="compositionally biased region" description="Basic and acidic residues" evidence="5">
    <location>
        <begin position="621"/>
        <end position="631"/>
    </location>
</feature>
<feature type="domain" description="SWIM-type" evidence="6">
    <location>
        <begin position="438"/>
        <end position="470"/>
    </location>
</feature>
<dbReference type="PROSITE" id="PS50966">
    <property type="entry name" value="ZF_SWIM"/>
    <property type="match status" value="1"/>
</dbReference>
<protein>
    <recommendedName>
        <fullName evidence="6">SWIM-type domain-containing protein</fullName>
    </recommendedName>
</protein>
<keyword evidence="3" id="KW-0378">Hydrolase</keyword>
<keyword evidence="4" id="KW-0863">Zinc-finger</keyword>
<dbReference type="GO" id="GO:0008270">
    <property type="term" value="F:zinc ion binding"/>
    <property type="evidence" value="ECO:0007669"/>
    <property type="project" value="UniProtKB-KW"/>
</dbReference>
<evidence type="ECO:0000256" key="5">
    <source>
        <dbReference type="SAM" id="MobiDB-lite"/>
    </source>
</evidence>
<evidence type="ECO:0000256" key="3">
    <source>
        <dbReference type="ARBA" id="ARBA00022801"/>
    </source>
</evidence>
<evidence type="ECO:0000313" key="7">
    <source>
        <dbReference type="EMBL" id="DBA02743.1"/>
    </source>
</evidence>
<organism evidence="7 8">
    <name type="scientific">Lagenidium giganteum</name>
    <dbReference type="NCBI Taxonomy" id="4803"/>
    <lineage>
        <taxon>Eukaryota</taxon>
        <taxon>Sar</taxon>
        <taxon>Stramenopiles</taxon>
        <taxon>Oomycota</taxon>
        <taxon>Peronosporomycetes</taxon>
        <taxon>Pythiales</taxon>
        <taxon>Pythiaceae</taxon>
    </lineage>
</organism>
<evidence type="ECO:0000256" key="1">
    <source>
        <dbReference type="ARBA" id="ARBA00005234"/>
    </source>
</evidence>
<keyword evidence="4" id="KW-0479">Metal-binding</keyword>
<evidence type="ECO:0000313" key="8">
    <source>
        <dbReference type="Proteomes" id="UP001146120"/>
    </source>
</evidence>
<dbReference type="GO" id="GO:0008234">
    <property type="term" value="F:cysteine-type peptidase activity"/>
    <property type="evidence" value="ECO:0007669"/>
    <property type="project" value="InterPro"/>
</dbReference>
<accession>A0AAV2Z5T5</accession>
<dbReference type="PANTHER" id="PTHR31569:SF4">
    <property type="entry name" value="SWIM-TYPE DOMAIN-CONTAINING PROTEIN"/>
    <property type="match status" value="1"/>
</dbReference>
<dbReference type="Gene3D" id="3.40.395.10">
    <property type="entry name" value="Adenoviral Proteinase, Chain A"/>
    <property type="match status" value="1"/>
</dbReference>
<comment type="caution">
    <text evidence="7">The sequence shown here is derived from an EMBL/GenBank/DDBJ whole genome shotgun (WGS) entry which is preliminary data.</text>
</comment>
<comment type="similarity">
    <text evidence="1">Belongs to the peptidase C48 family.</text>
</comment>
<dbReference type="InterPro" id="IPR007527">
    <property type="entry name" value="Znf_SWIM"/>
</dbReference>
<proteinExistence type="inferred from homology"/>